<reference evidence="2 3" key="1">
    <citation type="submission" date="2022-06" db="EMBL/GenBank/DDBJ databases">
        <title>Halogeometricum sp. a new haloarchaeum isolate from saline soil.</title>
        <authorList>
            <person name="Strakova D."/>
            <person name="Galisteo C."/>
            <person name="Sanchez-Porro C."/>
            <person name="Ventosa A."/>
        </authorList>
    </citation>
    <scope>NUCLEOTIDE SEQUENCE [LARGE SCALE GENOMIC DNA]</scope>
    <source>
        <strain evidence="3">S3BR25-2</strain>
    </source>
</reference>
<evidence type="ECO:0000313" key="3">
    <source>
        <dbReference type="Proteomes" id="UP001254813"/>
    </source>
</evidence>
<feature type="transmembrane region" description="Helical" evidence="1">
    <location>
        <begin position="20"/>
        <end position="40"/>
    </location>
</feature>
<feature type="transmembrane region" description="Helical" evidence="1">
    <location>
        <begin position="149"/>
        <end position="168"/>
    </location>
</feature>
<feature type="transmembrane region" description="Helical" evidence="1">
    <location>
        <begin position="71"/>
        <end position="91"/>
    </location>
</feature>
<keyword evidence="1" id="KW-1133">Transmembrane helix</keyword>
<gene>
    <name evidence="2" type="ORF">NDI79_09565</name>
</gene>
<name>A0ABU2G295_9EURY</name>
<sequence length="170" mass="17214">MPTPPPGPVVAGALGETLTFVGLSAVSGLVAAAAMTVPMATQEDGYTPAYIAAATLRRTAPGEVSTVAARLVHYGAGVLSGVLYAAAYAALSPLLPRTASAGSLDALPHALATAAVVGFVYVFFAHFVLPRAGGGVHEERSTAVRGQWLRSSLVFGATMVVVLPLVTWGL</sequence>
<proteinExistence type="predicted"/>
<dbReference type="RefSeq" id="WP_310928251.1">
    <property type="nucleotide sequence ID" value="NZ_JAMQOQ010000002.1"/>
</dbReference>
<organism evidence="2 3">
    <name type="scientific">Halogeometricum luteum</name>
    <dbReference type="NCBI Taxonomy" id="2950537"/>
    <lineage>
        <taxon>Archaea</taxon>
        <taxon>Methanobacteriati</taxon>
        <taxon>Methanobacteriota</taxon>
        <taxon>Stenosarchaea group</taxon>
        <taxon>Halobacteria</taxon>
        <taxon>Halobacteriales</taxon>
        <taxon>Haloferacaceae</taxon>
        <taxon>Halogeometricum</taxon>
    </lineage>
</organism>
<keyword evidence="3" id="KW-1185">Reference proteome</keyword>
<dbReference type="EMBL" id="JAMQOQ010000002">
    <property type="protein sequence ID" value="MDS0294418.1"/>
    <property type="molecule type" value="Genomic_DNA"/>
</dbReference>
<dbReference type="Proteomes" id="UP001254813">
    <property type="component" value="Unassembled WGS sequence"/>
</dbReference>
<accession>A0ABU2G295</accession>
<keyword evidence="1" id="KW-0812">Transmembrane</keyword>
<protein>
    <submittedName>
        <fullName evidence="2">Uncharacterized protein</fullName>
    </submittedName>
</protein>
<evidence type="ECO:0000313" key="2">
    <source>
        <dbReference type="EMBL" id="MDS0294418.1"/>
    </source>
</evidence>
<keyword evidence="1" id="KW-0472">Membrane</keyword>
<evidence type="ECO:0000256" key="1">
    <source>
        <dbReference type="SAM" id="Phobius"/>
    </source>
</evidence>
<feature type="transmembrane region" description="Helical" evidence="1">
    <location>
        <begin position="111"/>
        <end position="129"/>
    </location>
</feature>
<comment type="caution">
    <text evidence="2">The sequence shown here is derived from an EMBL/GenBank/DDBJ whole genome shotgun (WGS) entry which is preliminary data.</text>
</comment>